<name>A0ABP0WW29_9BRYO</name>
<organism evidence="1 2">
    <name type="scientific">Sphagnum jensenii</name>
    <dbReference type="NCBI Taxonomy" id="128206"/>
    <lineage>
        <taxon>Eukaryota</taxon>
        <taxon>Viridiplantae</taxon>
        <taxon>Streptophyta</taxon>
        <taxon>Embryophyta</taxon>
        <taxon>Bryophyta</taxon>
        <taxon>Sphagnophytina</taxon>
        <taxon>Sphagnopsida</taxon>
        <taxon>Sphagnales</taxon>
        <taxon>Sphagnaceae</taxon>
        <taxon>Sphagnum</taxon>
    </lineage>
</organism>
<gene>
    <name evidence="1" type="ORF">CSSPJE1EN1_LOCUS16047</name>
</gene>
<sequence length="73" mass="7890">MNDTNSRARDLDLASASSGVFNNSSHLDFGHPFSRTDGRHACAIAAPLVTVGFAVPTFRVSWPLNLVLSSFRI</sequence>
<proteinExistence type="predicted"/>
<keyword evidence="2" id="KW-1185">Reference proteome</keyword>
<evidence type="ECO:0000313" key="1">
    <source>
        <dbReference type="EMBL" id="CAK9270569.1"/>
    </source>
</evidence>
<accession>A0ABP0WW29</accession>
<protein>
    <submittedName>
        <fullName evidence="1">Uncharacterized protein</fullName>
    </submittedName>
</protein>
<dbReference type="EMBL" id="OZ020098">
    <property type="protein sequence ID" value="CAK9270569.1"/>
    <property type="molecule type" value="Genomic_DNA"/>
</dbReference>
<reference evidence="1" key="1">
    <citation type="submission" date="2024-02" db="EMBL/GenBank/DDBJ databases">
        <authorList>
            <consortium name="ELIXIR-Norway"/>
            <consortium name="Elixir Norway"/>
        </authorList>
    </citation>
    <scope>NUCLEOTIDE SEQUENCE</scope>
</reference>
<dbReference type="Proteomes" id="UP001497444">
    <property type="component" value="Chromosome 3"/>
</dbReference>
<evidence type="ECO:0000313" key="2">
    <source>
        <dbReference type="Proteomes" id="UP001497444"/>
    </source>
</evidence>